<dbReference type="Pfam" id="PF13481">
    <property type="entry name" value="AAA_25"/>
    <property type="match status" value="1"/>
</dbReference>
<name>A0A413T6R6_9FIRM</name>
<reference evidence="1 2" key="1">
    <citation type="submission" date="2018-08" db="EMBL/GenBank/DDBJ databases">
        <title>A genome reference for cultivated species of the human gut microbiota.</title>
        <authorList>
            <person name="Zou Y."/>
            <person name="Xue W."/>
            <person name="Luo G."/>
        </authorList>
    </citation>
    <scope>NUCLEOTIDE SEQUENCE [LARGE SCALE GENOMIC DNA]</scope>
    <source>
        <strain evidence="1 2">AM42-30</strain>
    </source>
</reference>
<proteinExistence type="predicted"/>
<comment type="caution">
    <text evidence="1">The sequence shown here is derived from an EMBL/GenBank/DDBJ whole genome shotgun (WGS) entry which is preliminary data.</text>
</comment>
<evidence type="ECO:0008006" key="3">
    <source>
        <dbReference type="Google" id="ProtNLM"/>
    </source>
</evidence>
<dbReference type="Gene3D" id="3.40.50.300">
    <property type="entry name" value="P-loop containing nucleotide triphosphate hydrolases"/>
    <property type="match status" value="1"/>
</dbReference>
<dbReference type="InterPro" id="IPR027417">
    <property type="entry name" value="P-loop_NTPase"/>
</dbReference>
<organism evidence="1 2">
    <name type="scientific">Eubacterium ventriosum</name>
    <dbReference type="NCBI Taxonomy" id="39496"/>
    <lineage>
        <taxon>Bacteria</taxon>
        <taxon>Bacillati</taxon>
        <taxon>Bacillota</taxon>
        <taxon>Clostridia</taxon>
        <taxon>Eubacteriales</taxon>
        <taxon>Eubacteriaceae</taxon>
        <taxon>Eubacterium</taxon>
    </lineage>
</organism>
<gene>
    <name evidence="1" type="ORF">DW918_06190</name>
</gene>
<evidence type="ECO:0000313" key="2">
    <source>
        <dbReference type="Proteomes" id="UP000285740"/>
    </source>
</evidence>
<dbReference type="SUPFAM" id="SSF52540">
    <property type="entry name" value="P-loop containing nucleoside triphosphate hydrolases"/>
    <property type="match status" value="1"/>
</dbReference>
<evidence type="ECO:0000313" key="1">
    <source>
        <dbReference type="EMBL" id="RHA80677.1"/>
    </source>
</evidence>
<dbReference type="EMBL" id="QSFV01000016">
    <property type="protein sequence ID" value="RHA80677.1"/>
    <property type="molecule type" value="Genomic_DNA"/>
</dbReference>
<accession>A0A413T6R6</accession>
<protein>
    <recommendedName>
        <fullName evidence="3">AAA family ATPase</fullName>
    </recommendedName>
</protein>
<dbReference type="AlphaFoldDB" id="A0A413T6R6"/>
<dbReference type="Proteomes" id="UP000285740">
    <property type="component" value="Unassembled WGS sequence"/>
</dbReference>
<sequence length="482" mass="55635">MRWWTLSNKEKLLDQIKTVENLEDILTVGAFKQIHGVAFNGLEFDFEFLDKVKEAYKERGVTDFPNKFEEYIQEFYAAEEKEQKAVAEWFHNFSEQKQKKKTQTTTKNGVIVPADPPASLNPITASELDKKEIKPIEWLVNKILPIGLLLLSAPPKNFKSYMALQLCVDICLGGRFLDFDCSKHACLYLDLESTERRPKNRLNQILGKDTPKPNNLYIATGDREVKRIGSGFETQIKQQLEEHPDIKLIIVDVYQLIALPKKGGANSYEQEYESLKALKKIVDTYNIGIMLITHNRKMKDGSDVFNEVSGSVAMTGSMDATWIIKKDRSSKEATLYITGRDLEQRELKIKFNTDNYQWEYLGTADDLEQQRRQRAYDESNIRITILKLLKLNNGKWQGSSSDLIKNSRLMNCEIYEKAEKVGKFINDNKEFLLWFDNVEVENKRVSSKRFFVFSTVITDTTVIDVITDTTVIDNNIQQELDI</sequence>